<dbReference type="Gene3D" id="3.40.250.10">
    <property type="entry name" value="Rhodanese-like domain"/>
    <property type="match status" value="1"/>
</dbReference>
<organism evidence="3 4">
    <name type="scientific">Subtercola lobariae</name>
    <dbReference type="NCBI Taxonomy" id="1588641"/>
    <lineage>
        <taxon>Bacteria</taxon>
        <taxon>Bacillati</taxon>
        <taxon>Actinomycetota</taxon>
        <taxon>Actinomycetes</taxon>
        <taxon>Micrococcales</taxon>
        <taxon>Microbacteriaceae</taxon>
        <taxon>Subtercola</taxon>
    </lineage>
</organism>
<dbReference type="EMBL" id="BMGP01000006">
    <property type="protein sequence ID" value="GGF36386.1"/>
    <property type="molecule type" value="Genomic_DNA"/>
</dbReference>
<dbReference type="InterPro" id="IPR022111">
    <property type="entry name" value="Rhodanese_C"/>
</dbReference>
<keyword evidence="1" id="KW-0819">tRNA processing</keyword>
<dbReference type="Pfam" id="PF17773">
    <property type="entry name" value="UPF0176_N"/>
    <property type="match status" value="1"/>
</dbReference>
<comment type="function">
    <text evidence="1">Catalyzes oxygen-dependent 5-hydroxyuridine (ho5U) modification at position 34 in tRNAs.</text>
</comment>
<keyword evidence="4" id="KW-1185">Reference proteome</keyword>
<evidence type="ECO:0000259" key="2">
    <source>
        <dbReference type="PROSITE" id="PS50206"/>
    </source>
</evidence>
<dbReference type="GO" id="GO:0006400">
    <property type="term" value="P:tRNA modification"/>
    <property type="evidence" value="ECO:0007669"/>
    <property type="project" value="UniProtKB-UniRule"/>
</dbReference>
<sequence>MAVPKIILYYVFAPLPDPEAVRLWQRDLCESLGLRGRILISAQGINGTLGGELNAVKKYLRKTREYPAFKNLDVKWSEGTALDPTTATPAAPHGFSTDFPRLTVKVRDEIVSFGAPGELFVDDSGVVGGGTKLSPTELHELVEAQKQAGDDVVFFDGRNSFEAEIGRFEGAIVPDVSNTREFVAELESGKYDHLKSKPVVTYCTGGIRCEVLSSLMTARGFSNVYQLDGGIARYGETFGDSGLWQGSLYVFDNRLSLNFTPDARTIATCVRCASPTSAMQNCADLSCRAQLVVCGDCSSTTAVWCELHTVEAALSPSVGAES</sequence>
<name>A0A917F1T1_9MICO</name>
<dbReference type="PROSITE" id="PS50206">
    <property type="entry name" value="RHODANESE_3"/>
    <property type="match status" value="1"/>
</dbReference>
<dbReference type="SMART" id="SM00450">
    <property type="entry name" value="RHOD"/>
    <property type="match status" value="1"/>
</dbReference>
<dbReference type="PANTHER" id="PTHR43268">
    <property type="entry name" value="THIOSULFATE SULFURTRANSFERASE/RHODANESE-LIKE DOMAIN-CONTAINING PROTEIN 2"/>
    <property type="match status" value="1"/>
</dbReference>
<gene>
    <name evidence="1" type="primary">trhO</name>
    <name evidence="3" type="ORF">GCM10011399_31640</name>
</gene>
<dbReference type="Pfam" id="PF12368">
    <property type="entry name" value="Rhodanese_C"/>
    <property type="match status" value="1"/>
</dbReference>
<dbReference type="NCBIfam" id="NF001134">
    <property type="entry name" value="PRK00142.1-2"/>
    <property type="match status" value="1"/>
</dbReference>
<evidence type="ECO:0000313" key="3">
    <source>
        <dbReference type="EMBL" id="GGF36386.1"/>
    </source>
</evidence>
<comment type="similarity">
    <text evidence="1">Belongs to the TrhO family.</text>
</comment>
<dbReference type="Pfam" id="PF00581">
    <property type="entry name" value="Rhodanese"/>
    <property type="match status" value="1"/>
</dbReference>
<dbReference type="SUPFAM" id="SSF52821">
    <property type="entry name" value="Rhodanese/Cell cycle control phosphatase"/>
    <property type="match status" value="1"/>
</dbReference>
<dbReference type="EC" id="1.14.-.-" evidence="1"/>
<dbReference type="HAMAP" id="MF_00469">
    <property type="entry name" value="TrhO"/>
    <property type="match status" value="1"/>
</dbReference>
<dbReference type="GO" id="GO:0016705">
    <property type="term" value="F:oxidoreductase activity, acting on paired donors, with incorporation or reduction of molecular oxygen"/>
    <property type="evidence" value="ECO:0007669"/>
    <property type="project" value="UniProtKB-UniRule"/>
</dbReference>
<comment type="catalytic activity">
    <reaction evidence="1">
        <text>uridine(34) in tRNA + AH2 + O2 = 5-hydroxyuridine(34) in tRNA + A + H2O</text>
        <dbReference type="Rhea" id="RHEA:64224"/>
        <dbReference type="Rhea" id="RHEA-COMP:11727"/>
        <dbReference type="Rhea" id="RHEA-COMP:13381"/>
        <dbReference type="ChEBI" id="CHEBI:13193"/>
        <dbReference type="ChEBI" id="CHEBI:15377"/>
        <dbReference type="ChEBI" id="CHEBI:15379"/>
        <dbReference type="ChEBI" id="CHEBI:17499"/>
        <dbReference type="ChEBI" id="CHEBI:65315"/>
        <dbReference type="ChEBI" id="CHEBI:136877"/>
    </reaction>
</comment>
<dbReference type="AlphaFoldDB" id="A0A917F1T1"/>
<dbReference type="RefSeq" id="WP_188679984.1">
    <property type="nucleotide sequence ID" value="NZ_BMGP01000006.1"/>
</dbReference>
<evidence type="ECO:0000313" key="4">
    <source>
        <dbReference type="Proteomes" id="UP000598775"/>
    </source>
</evidence>
<comment type="caution">
    <text evidence="3">The sequence shown here is derived from an EMBL/GenBank/DDBJ whole genome shotgun (WGS) entry which is preliminary data.</text>
</comment>
<evidence type="ECO:0000256" key="1">
    <source>
        <dbReference type="HAMAP-Rule" id="MF_00469"/>
    </source>
</evidence>
<feature type="domain" description="Rhodanese" evidence="2">
    <location>
        <begin position="148"/>
        <end position="243"/>
    </location>
</feature>
<dbReference type="InterPro" id="IPR036873">
    <property type="entry name" value="Rhodanese-like_dom_sf"/>
</dbReference>
<accession>A0A917F1T1</accession>
<dbReference type="CDD" id="cd01518">
    <property type="entry name" value="RHOD_YceA"/>
    <property type="match status" value="1"/>
</dbReference>
<reference evidence="3 4" key="1">
    <citation type="journal article" date="2014" name="Int. J. Syst. Evol. Microbiol.">
        <title>Complete genome sequence of Corynebacterium casei LMG S-19264T (=DSM 44701T), isolated from a smear-ripened cheese.</title>
        <authorList>
            <consortium name="US DOE Joint Genome Institute (JGI-PGF)"/>
            <person name="Walter F."/>
            <person name="Albersmeier A."/>
            <person name="Kalinowski J."/>
            <person name="Ruckert C."/>
        </authorList>
    </citation>
    <scope>NUCLEOTIDE SEQUENCE [LARGE SCALE GENOMIC DNA]</scope>
    <source>
        <strain evidence="3 4">CGMCC 1.12976</strain>
    </source>
</reference>
<keyword evidence="1" id="KW-0560">Oxidoreductase</keyword>
<protein>
    <recommendedName>
        <fullName evidence="1">tRNA uridine(34) hydroxylase</fullName>
        <ecNumber evidence="1">1.14.-.-</ecNumber>
    </recommendedName>
    <alternativeName>
        <fullName evidence="1">tRNA hydroxylation protein O</fullName>
    </alternativeName>
</protein>
<dbReference type="InterPro" id="IPR020936">
    <property type="entry name" value="TrhO"/>
</dbReference>
<dbReference type="InterPro" id="IPR001763">
    <property type="entry name" value="Rhodanese-like_dom"/>
</dbReference>
<dbReference type="Proteomes" id="UP000598775">
    <property type="component" value="Unassembled WGS sequence"/>
</dbReference>
<dbReference type="InterPro" id="IPR040503">
    <property type="entry name" value="TRHO_N"/>
</dbReference>
<dbReference type="Gene3D" id="3.30.70.100">
    <property type="match status" value="1"/>
</dbReference>
<proteinExistence type="inferred from homology"/>
<dbReference type="PANTHER" id="PTHR43268:SF6">
    <property type="entry name" value="THIOSULFATE SULFURTRANSFERASE_RHODANESE-LIKE DOMAIN-CONTAINING PROTEIN 2"/>
    <property type="match status" value="1"/>
</dbReference>